<evidence type="ECO:0000256" key="5">
    <source>
        <dbReference type="ARBA" id="ARBA00023136"/>
    </source>
</evidence>
<keyword evidence="2" id="KW-1003">Cell membrane</keyword>
<evidence type="ECO:0000256" key="6">
    <source>
        <dbReference type="SAM" id="Phobius"/>
    </source>
</evidence>
<sequence length="360" mass="41137">MKLGARIFKTGIAIVLALFVSGLLGLPSPVFAGIAAVFAIQPTIYRSYLTVVEQLQANIIGAVIAISFVLLLGTHSLVVGLAAIVAIIVILKMGLENTIGLALVTVIAIMEVQNEDFIQFASVRFLTIMIGVLSAFIVNLIFLPPKYETKLFMQINQVTEDTLKWIRLSMRNGAEYHLLKKDISKIRERLIKIDHLYLLYKEDRGTLKKNITAKKRKMVLYRKMISSARRSFDILRRMNQFENEIYHLKPAVQKMMQDHLDCLMSYHEHLLLRYIGKVKPTTDTEDIFELCINREEFLILFANELKAAPTEEINTSIHMLHVLSSILEYGENLEHLDHLISSYNKFHHDDEDPPELEEEA</sequence>
<dbReference type="RefSeq" id="WP_338753385.1">
    <property type="nucleotide sequence ID" value="NZ_CP147404.1"/>
</dbReference>
<evidence type="ECO:0000256" key="4">
    <source>
        <dbReference type="ARBA" id="ARBA00022989"/>
    </source>
</evidence>
<organism evidence="7 8">
    <name type="scientific">Bacillus kandeliae</name>
    <dbReference type="NCBI Taxonomy" id="3129297"/>
    <lineage>
        <taxon>Bacteria</taxon>
        <taxon>Bacillati</taxon>
        <taxon>Bacillota</taxon>
        <taxon>Bacilli</taxon>
        <taxon>Bacillales</taxon>
        <taxon>Bacillaceae</taxon>
        <taxon>Bacillus</taxon>
    </lineage>
</organism>
<dbReference type="Proteomes" id="UP001387364">
    <property type="component" value="Chromosome"/>
</dbReference>
<feature type="transmembrane region" description="Helical" evidence="6">
    <location>
        <begin position="81"/>
        <end position="109"/>
    </location>
</feature>
<accession>A0ABZ2N8I4</accession>
<evidence type="ECO:0000313" key="7">
    <source>
        <dbReference type="EMBL" id="WXB93859.1"/>
    </source>
</evidence>
<comment type="subcellular location">
    <subcellularLocation>
        <location evidence="1">Cell membrane</location>
        <topology evidence="1">Multi-pass membrane protein</topology>
    </subcellularLocation>
</comment>
<dbReference type="EMBL" id="CP147404">
    <property type="protein sequence ID" value="WXB93859.1"/>
    <property type="molecule type" value="Genomic_DNA"/>
</dbReference>
<dbReference type="Pfam" id="PF06081">
    <property type="entry name" value="ArAE_1"/>
    <property type="match status" value="1"/>
</dbReference>
<reference evidence="7 8" key="1">
    <citation type="submission" date="2024-02" db="EMBL/GenBank/DDBJ databases">
        <title>Seven novel Bacillus-like species.</title>
        <authorList>
            <person name="Liu G."/>
        </authorList>
    </citation>
    <scope>NUCLEOTIDE SEQUENCE [LARGE SCALE GENOMIC DNA]</scope>
    <source>
        <strain evidence="7 8">FJAT-52991</strain>
    </source>
</reference>
<gene>
    <name evidence="7" type="ORF">WDJ61_04210</name>
</gene>
<keyword evidence="5 6" id="KW-0472">Membrane</keyword>
<name>A0ABZ2N8I4_9BACI</name>
<evidence type="ECO:0000256" key="1">
    <source>
        <dbReference type="ARBA" id="ARBA00004651"/>
    </source>
</evidence>
<protein>
    <submittedName>
        <fullName evidence="7">Aromatic acid exporter family protein</fullName>
    </submittedName>
</protein>
<evidence type="ECO:0000256" key="2">
    <source>
        <dbReference type="ARBA" id="ARBA00022475"/>
    </source>
</evidence>
<keyword evidence="3 6" id="KW-0812">Transmembrane</keyword>
<proteinExistence type="predicted"/>
<keyword evidence="4 6" id="KW-1133">Transmembrane helix</keyword>
<evidence type="ECO:0000256" key="3">
    <source>
        <dbReference type="ARBA" id="ARBA00022692"/>
    </source>
</evidence>
<feature type="transmembrane region" description="Helical" evidence="6">
    <location>
        <begin position="121"/>
        <end position="143"/>
    </location>
</feature>
<dbReference type="InterPro" id="IPR010343">
    <property type="entry name" value="ArAE_1"/>
</dbReference>
<keyword evidence="8" id="KW-1185">Reference proteome</keyword>
<dbReference type="PANTHER" id="PTHR30509">
    <property type="entry name" value="P-HYDROXYBENZOIC ACID EFFLUX PUMP SUBUNIT-RELATED"/>
    <property type="match status" value="1"/>
</dbReference>
<feature type="transmembrane region" description="Helical" evidence="6">
    <location>
        <begin position="55"/>
        <end position="74"/>
    </location>
</feature>
<evidence type="ECO:0000313" key="8">
    <source>
        <dbReference type="Proteomes" id="UP001387364"/>
    </source>
</evidence>
<dbReference type="PANTHER" id="PTHR30509:SF27">
    <property type="entry name" value="UPF0421 PROTEIN YGAE"/>
    <property type="match status" value="1"/>
</dbReference>